<dbReference type="PANTHER" id="PTHR19300:SF47">
    <property type="entry name" value="BETA-1,4-GALACTOSYLTRANSFERASE 6"/>
    <property type="match status" value="1"/>
</dbReference>
<keyword evidence="4" id="KW-0472">Membrane</keyword>
<evidence type="ECO:0000313" key="7">
    <source>
        <dbReference type="Proteomes" id="UP000472262"/>
    </source>
</evidence>
<keyword evidence="7" id="KW-1185">Reference proteome</keyword>
<keyword evidence="2" id="KW-0808">Transferase</keyword>
<gene>
    <name evidence="6" type="primary">b4galt6</name>
</gene>
<evidence type="ECO:0000256" key="4">
    <source>
        <dbReference type="SAM" id="Phobius"/>
    </source>
</evidence>
<comment type="subcellular location">
    <subcellularLocation>
        <location evidence="1">Golgi apparatus membrane</location>
        <topology evidence="1">Single-pass type II membrane protein</topology>
    </subcellularLocation>
</comment>
<dbReference type="GO" id="GO:0000139">
    <property type="term" value="C:Golgi membrane"/>
    <property type="evidence" value="ECO:0007669"/>
    <property type="project" value="UniProtKB-SubCell"/>
</dbReference>
<dbReference type="PANTHER" id="PTHR19300">
    <property type="entry name" value="BETA-1,4-GALACTOSYLTRANSFERASE"/>
    <property type="match status" value="1"/>
</dbReference>
<sequence length="266" mass="30757">MTVSPRLMRLSNRSLMAFIFFFSMSTTCLYFIYVAPGIVNTYYFMVQAQGIMLRDNVRTIGHMIRLYTNKNSTLNGTDYPDGNNSSEYIAQPTTYLPENFTYAQNLPCPERLPSMSKSTSSHRRIYFKHSTDAMNSIYYTEPYLPYNEFFGGVSGLTVEQFLKINGFPNAFWGWGGEDDDLWNRVHYAGFNVTRPEGDIGKYKSIPHHHRGEVQFLGRYKLLRYSKERQHLDGLNNLQYSPEISLSSLYKNITVNLNPELAPIAEY</sequence>
<protein>
    <submittedName>
        <fullName evidence="6">Beta-1,4-galactosyltransferase 6-like</fullName>
    </submittedName>
</protein>
<reference evidence="6" key="2">
    <citation type="submission" date="2025-09" db="UniProtKB">
        <authorList>
            <consortium name="Ensembl"/>
        </authorList>
    </citation>
    <scope>IDENTIFICATION</scope>
</reference>
<organism evidence="6 7">
    <name type="scientific">Sinocyclocheilus grahami</name>
    <name type="common">Dianchi golden-line fish</name>
    <name type="synonym">Barbus grahami</name>
    <dbReference type="NCBI Taxonomy" id="75366"/>
    <lineage>
        <taxon>Eukaryota</taxon>
        <taxon>Metazoa</taxon>
        <taxon>Chordata</taxon>
        <taxon>Craniata</taxon>
        <taxon>Vertebrata</taxon>
        <taxon>Euteleostomi</taxon>
        <taxon>Actinopterygii</taxon>
        <taxon>Neopterygii</taxon>
        <taxon>Teleostei</taxon>
        <taxon>Ostariophysi</taxon>
        <taxon>Cypriniformes</taxon>
        <taxon>Cyprinidae</taxon>
        <taxon>Cyprininae</taxon>
        <taxon>Sinocyclocheilus</taxon>
    </lineage>
</organism>
<dbReference type="InterPro" id="IPR003859">
    <property type="entry name" value="Galactosyl_T"/>
</dbReference>
<keyword evidence="4" id="KW-0812">Transmembrane</keyword>
<dbReference type="Proteomes" id="UP000472262">
    <property type="component" value="Unassembled WGS sequence"/>
</dbReference>
<evidence type="ECO:0000256" key="2">
    <source>
        <dbReference type="ARBA" id="ARBA00022679"/>
    </source>
</evidence>
<dbReference type="Ensembl" id="ENSSGRT00000116871.1">
    <property type="protein sequence ID" value="ENSSGRP00000110013.1"/>
    <property type="gene ID" value="ENSSGRG00000054114.1"/>
</dbReference>
<dbReference type="Pfam" id="PF02709">
    <property type="entry name" value="Glyco_transf_7C"/>
    <property type="match status" value="1"/>
</dbReference>
<evidence type="ECO:0000313" key="6">
    <source>
        <dbReference type="Ensembl" id="ENSSGRP00000110013.1"/>
    </source>
</evidence>
<evidence type="ECO:0000256" key="3">
    <source>
        <dbReference type="ARBA" id="ARBA00023211"/>
    </source>
</evidence>
<name>A0A672T5M0_SINGR</name>
<dbReference type="AlphaFoldDB" id="A0A672T5M0"/>
<feature type="transmembrane region" description="Helical" evidence="4">
    <location>
        <begin position="15"/>
        <end position="35"/>
    </location>
</feature>
<dbReference type="InterPro" id="IPR027791">
    <property type="entry name" value="Galactosyl_T_C"/>
</dbReference>
<dbReference type="InterPro" id="IPR029044">
    <property type="entry name" value="Nucleotide-diphossugar_trans"/>
</dbReference>
<evidence type="ECO:0000256" key="1">
    <source>
        <dbReference type="ARBA" id="ARBA00004323"/>
    </source>
</evidence>
<dbReference type="GO" id="GO:0008489">
    <property type="term" value="F:UDP-galactose:glucosylceramide beta-1,4-galactosyltransferase activity"/>
    <property type="evidence" value="ECO:0007669"/>
    <property type="project" value="TreeGrafter"/>
</dbReference>
<dbReference type="Gene3D" id="3.90.550.10">
    <property type="entry name" value="Spore Coat Polysaccharide Biosynthesis Protein SpsA, Chain A"/>
    <property type="match status" value="1"/>
</dbReference>
<reference evidence="6" key="1">
    <citation type="submission" date="2025-08" db="UniProtKB">
        <authorList>
            <consortium name="Ensembl"/>
        </authorList>
    </citation>
    <scope>IDENTIFICATION</scope>
</reference>
<feature type="domain" description="Galactosyltransferase C-terminal" evidence="5">
    <location>
        <begin position="135"/>
        <end position="208"/>
    </location>
</feature>
<accession>A0A672T5M0</accession>
<dbReference type="GO" id="GO:0005975">
    <property type="term" value="P:carbohydrate metabolic process"/>
    <property type="evidence" value="ECO:0007669"/>
    <property type="project" value="InterPro"/>
</dbReference>
<evidence type="ECO:0000259" key="5">
    <source>
        <dbReference type="Pfam" id="PF02709"/>
    </source>
</evidence>
<keyword evidence="3" id="KW-0464">Manganese</keyword>
<keyword evidence="4" id="KW-1133">Transmembrane helix</keyword>
<dbReference type="SUPFAM" id="SSF53448">
    <property type="entry name" value="Nucleotide-diphospho-sugar transferases"/>
    <property type="match status" value="1"/>
</dbReference>
<proteinExistence type="predicted"/>
<dbReference type="PRINTS" id="PR02050">
    <property type="entry name" value="B14GALTRFASE"/>
</dbReference>
<dbReference type="GO" id="GO:0006688">
    <property type="term" value="P:glycosphingolipid biosynthetic process"/>
    <property type="evidence" value="ECO:0007669"/>
    <property type="project" value="TreeGrafter"/>
</dbReference>